<proteinExistence type="predicted"/>
<evidence type="ECO:0000313" key="2">
    <source>
        <dbReference type="EMBL" id="MBC5722737.1"/>
    </source>
</evidence>
<dbReference type="RefSeq" id="WP_186852765.1">
    <property type="nucleotide sequence ID" value="NZ_JACOPO010000004.1"/>
</dbReference>
<organism evidence="2 3">
    <name type="scientific">Flintibacter hominis</name>
    <dbReference type="NCBI Taxonomy" id="2763048"/>
    <lineage>
        <taxon>Bacteria</taxon>
        <taxon>Bacillati</taxon>
        <taxon>Bacillota</taxon>
        <taxon>Clostridia</taxon>
        <taxon>Eubacteriales</taxon>
        <taxon>Flintibacter</taxon>
    </lineage>
</organism>
<comment type="caution">
    <text evidence="2">The sequence shown here is derived from an EMBL/GenBank/DDBJ whole genome shotgun (WGS) entry which is preliminary data.</text>
</comment>
<dbReference type="AlphaFoldDB" id="A0A8J6M8E5"/>
<reference evidence="2" key="1">
    <citation type="submission" date="2020-08" db="EMBL/GenBank/DDBJ databases">
        <title>Genome public.</title>
        <authorList>
            <person name="Liu C."/>
            <person name="Sun Q."/>
        </authorList>
    </citation>
    <scope>NUCLEOTIDE SEQUENCE</scope>
    <source>
        <strain evidence="2">NSJ-23</strain>
    </source>
</reference>
<keyword evidence="1" id="KW-0732">Signal</keyword>
<dbReference type="PROSITE" id="PS51257">
    <property type="entry name" value="PROKAR_LIPOPROTEIN"/>
    <property type="match status" value="1"/>
</dbReference>
<dbReference type="Proteomes" id="UP000628736">
    <property type="component" value="Unassembled WGS sequence"/>
</dbReference>
<sequence length="275" mass="29883">MKKHRYFLFAACAALAGCGLFLWMSSAVNRPFAHLDSADLACVTVRLSPPDKTLLIPEPGQLVEYLKDTVIYQRDDSYQDYCGQAVTFSLTMADGSQTSVMAFSPFLVIDGVGYRTKHEPCEALNRYANKLLNDPAAPVILEDPPALAVVSGDTSLGALLGSYQWQRKADGDSFENILSDSPHPLDCGELLSPLDTGEQTAVLRFAEAPDEILNARCWSEADLGSPDAVGQPVVLRGNEIELQPGGYIYEVHAAWAPESGYGGTASYSFYVKSTW</sequence>
<keyword evidence="3" id="KW-1185">Reference proteome</keyword>
<protein>
    <submittedName>
        <fullName evidence="2">Uncharacterized protein</fullName>
    </submittedName>
</protein>
<feature type="signal peptide" evidence="1">
    <location>
        <begin position="1"/>
        <end position="29"/>
    </location>
</feature>
<feature type="chain" id="PRO_5038511764" evidence="1">
    <location>
        <begin position="30"/>
        <end position="275"/>
    </location>
</feature>
<accession>A0A8J6M8E5</accession>
<dbReference type="EMBL" id="JACOPO010000004">
    <property type="protein sequence ID" value="MBC5722737.1"/>
    <property type="molecule type" value="Genomic_DNA"/>
</dbReference>
<gene>
    <name evidence="2" type="ORF">H8S11_07915</name>
</gene>
<name>A0A8J6M8E5_9FIRM</name>
<evidence type="ECO:0000256" key="1">
    <source>
        <dbReference type="SAM" id="SignalP"/>
    </source>
</evidence>
<evidence type="ECO:0000313" key="3">
    <source>
        <dbReference type="Proteomes" id="UP000628736"/>
    </source>
</evidence>